<dbReference type="Proteomes" id="UP000504630">
    <property type="component" value="Unplaced"/>
</dbReference>
<dbReference type="InterPro" id="IPR037241">
    <property type="entry name" value="E2F-DP_heterodim"/>
</dbReference>
<evidence type="ECO:0000259" key="11">
    <source>
        <dbReference type="PROSITE" id="PS50950"/>
    </source>
</evidence>
<dbReference type="GO" id="GO:0008270">
    <property type="term" value="F:zinc ion binding"/>
    <property type="evidence" value="ECO:0007669"/>
    <property type="project" value="UniProtKB-KW"/>
</dbReference>
<keyword evidence="3 8" id="KW-0863">Zinc-finger</keyword>
<dbReference type="SMART" id="SM00692">
    <property type="entry name" value="DM3"/>
    <property type="match status" value="1"/>
</dbReference>
<comment type="similarity">
    <text evidence="1 9">Belongs to the E2F/DP family.</text>
</comment>
<feature type="region of interest" description="Disordered" evidence="10">
    <location>
        <begin position="236"/>
        <end position="262"/>
    </location>
</feature>
<dbReference type="InterPro" id="IPR036390">
    <property type="entry name" value="WH_DNA-bd_sf"/>
</dbReference>
<dbReference type="GO" id="GO:0090575">
    <property type="term" value="C:RNA polymerase II transcription regulator complex"/>
    <property type="evidence" value="ECO:0007669"/>
    <property type="project" value="TreeGrafter"/>
</dbReference>
<evidence type="ECO:0000256" key="1">
    <source>
        <dbReference type="ARBA" id="ARBA00010940"/>
    </source>
</evidence>
<evidence type="ECO:0000313" key="13">
    <source>
        <dbReference type="RefSeq" id="XP_029282771.1"/>
    </source>
</evidence>
<dbReference type="Pfam" id="PF05485">
    <property type="entry name" value="THAP"/>
    <property type="match status" value="1"/>
</dbReference>
<dbReference type="AlphaFoldDB" id="A0A6J2PBV4"/>
<dbReference type="GO" id="GO:0000981">
    <property type="term" value="F:DNA-binding transcription factor activity, RNA polymerase II-specific"/>
    <property type="evidence" value="ECO:0007669"/>
    <property type="project" value="TreeGrafter"/>
</dbReference>
<evidence type="ECO:0000256" key="8">
    <source>
        <dbReference type="PROSITE-ProRule" id="PRU00309"/>
    </source>
</evidence>
<dbReference type="Pfam" id="PF16421">
    <property type="entry name" value="E2F_CC-MB"/>
    <property type="match status" value="1"/>
</dbReference>
<dbReference type="InterPro" id="IPR015633">
    <property type="entry name" value="E2F"/>
</dbReference>
<feature type="compositionally biased region" description="Basic residues" evidence="10">
    <location>
        <begin position="240"/>
        <end position="260"/>
    </location>
</feature>
<proteinExistence type="inferred from homology"/>
<dbReference type="PANTHER" id="PTHR12081:SF19">
    <property type="entry name" value="TRANSCRIPTION FACTOR E2F6"/>
    <property type="match status" value="1"/>
</dbReference>
<dbReference type="InterPro" id="IPR036388">
    <property type="entry name" value="WH-like_DNA-bd_sf"/>
</dbReference>
<evidence type="ECO:0000256" key="6">
    <source>
        <dbReference type="ARBA" id="ARBA00023125"/>
    </source>
</evidence>
<feature type="region of interest" description="Disordered" evidence="10">
    <location>
        <begin position="99"/>
        <end position="121"/>
    </location>
</feature>
<reference evidence="13" key="1">
    <citation type="submission" date="2025-08" db="UniProtKB">
        <authorList>
            <consortium name="RefSeq"/>
        </authorList>
    </citation>
    <scope>IDENTIFICATION</scope>
</reference>
<name>A0A6J2PBV4_COTGO</name>
<dbReference type="InParanoid" id="A0A6J2PBV4"/>
<accession>A0A6J2PBV4</accession>
<dbReference type="SUPFAM" id="SSF144074">
    <property type="entry name" value="E2F-DP heterodimerization region"/>
    <property type="match status" value="1"/>
</dbReference>
<evidence type="ECO:0000256" key="7">
    <source>
        <dbReference type="ARBA" id="ARBA00023163"/>
    </source>
</evidence>
<keyword evidence="7 9" id="KW-0804">Transcription</keyword>
<dbReference type="InterPro" id="IPR032198">
    <property type="entry name" value="E2F_CC-MB"/>
</dbReference>
<dbReference type="Gene3D" id="1.10.10.10">
    <property type="entry name" value="Winged helix-like DNA-binding domain superfamily/Winged helix DNA-binding domain"/>
    <property type="match status" value="1"/>
</dbReference>
<evidence type="ECO:0000256" key="2">
    <source>
        <dbReference type="ARBA" id="ARBA00022723"/>
    </source>
</evidence>
<sequence length="469" mass="52761">MDNNRSPRIIGKRCVVWGCGAVSKSGYGMFLWPKDDQISRLWTRQVRRTRAHFAGPGKPGSMKPTICGQHFERSCFEQSTMLAKEMGFKKNFKLNADAVPTILPRPPPSPPPKRRRNAFPKRERAKVWLTALREQQQDATEQQFACEDHFLPEDISTNRVNGDASPIVPLYLDGLLGPVSPRGAESSKEEEEEESGGDAPPAADPPQQNPGGGLENLPEAERTRCDVAAGFVSLPSASLRQRKRPNTRRRGERGRGRVLQRQKESLGRLTQRFLELLLATPDGALDLRDVAVSLQTQKRRVYEITHVLSSLNLLQKDSTNWVKWIGKSPISSFLCNNQRTLRGELDALKRMEAALDGLITRCARQLFHMTDNVENASSAYVTHEDIRRLRDVQQQTLIIVKAPEETQLEIPEPQEDIIQVHLKAGEAISVLTCEMGSEPGFFLTLEESRVRTTALHSGCWFKSLNVMQR</sequence>
<dbReference type="InterPro" id="IPR006612">
    <property type="entry name" value="THAP_Znf"/>
</dbReference>
<dbReference type="SUPFAM" id="SSF57716">
    <property type="entry name" value="Glucocorticoid receptor-like (DNA-binding domain)"/>
    <property type="match status" value="1"/>
</dbReference>
<keyword evidence="2" id="KW-0479">Metal-binding</keyword>
<dbReference type="OrthoDB" id="1743261at2759"/>
<dbReference type="Gene3D" id="6.10.250.540">
    <property type="match status" value="1"/>
</dbReference>
<keyword evidence="9" id="KW-0539">Nucleus</keyword>
<dbReference type="SMART" id="SM01372">
    <property type="entry name" value="E2F_TDP"/>
    <property type="match status" value="1"/>
</dbReference>
<evidence type="ECO:0000256" key="9">
    <source>
        <dbReference type="RuleBase" id="RU003796"/>
    </source>
</evidence>
<dbReference type="PANTHER" id="PTHR12081">
    <property type="entry name" value="TRANSCRIPTION FACTOR E2F"/>
    <property type="match status" value="1"/>
</dbReference>
<evidence type="ECO:0000256" key="5">
    <source>
        <dbReference type="ARBA" id="ARBA00023015"/>
    </source>
</evidence>
<evidence type="ECO:0000256" key="3">
    <source>
        <dbReference type="ARBA" id="ARBA00022771"/>
    </source>
</evidence>
<keyword evidence="4" id="KW-0862">Zinc</keyword>
<dbReference type="InterPro" id="IPR003316">
    <property type="entry name" value="E2F_WHTH_DNA-bd_dom"/>
</dbReference>
<keyword evidence="12" id="KW-1185">Reference proteome</keyword>
<feature type="domain" description="THAP-type" evidence="11">
    <location>
        <begin position="10"/>
        <end position="103"/>
    </location>
</feature>
<dbReference type="PROSITE" id="PS50950">
    <property type="entry name" value="ZF_THAP"/>
    <property type="match status" value="1"/>
</dbReference>
<keyword evidence="5 9" id="KW-0805">Transcription regulation</keyword>
<dbReference type="CDD" id="cd14660">
    <property type="entry name" value="E2F_DD"/>
    <property type="match status" value="1"/>
</dbReference>
<protein>
    <submittedName>
        <fullName evidence="13">Transcription factor E2F1-like isoform X2</fullName>
    </submittedName>
</protein>
<feature type="region of interest" description="Disordered" evidence="10">
    <location>
        <begin position="178"/>
        <end position="217"/>
    </location>
</feature>
<dbReference type="SUPFAM" id="SSF46785">
    <property type="entry name" value="Winged helix' DNA-binding domain"/>
    <property type="match status" value="1"/>
</dbReference>
<evidence type="ECO:0000256" key="4">
    <source>
        <dbReference type="ARBA" id="ARBA00022833"/>
    </source>
</evidence>
<comment type="subcellular location">
    <subcellularLocation>
        <location evidence="9">Nucleus</location>
    </subcellularLocation>
</comment>
<dbReference type="RefSeq" id="XP_029282771.1">
    <property type="nucleotide sequence ID" value="XM_029426911.1"/>
</dbReference>
<dbReference type="GeneID" id="115005108"/>
<organism evidence="12 13">
    <name type="scientific">Cottoperca gobio</name>
    <name type="common">Frogmouth</name>
    <name type="synonym">Aphritis gobio</name>
    <dbReference type="NCBI Taxonomy" id="56716"/>
    <lineage>
        <taxon>Eukaryota</taxon>
        <taxon>Metazoa</taxon>
        <taxon>Chordata</taxon>
        <taxon>Craniata</taxon>
        <taxon>Vertebrata</taxon>
        <taxon>Euteleostomi</taxon>
        <taxon>Actinopterygii</taxon>
        <taxon>Neopterygii</taxon>
        <taxon>Teleostei</taxon>
        <taxon>Neoteleostei</taxon>
        <taxon>Acanthomorphata</taxon>
        <taxon>Eupercaria</taxon>
        <taxon>Perciformes</taxon>
        <taxon>Notothenioidei</taxon>
        <taxon>Bovichtidae</taxon>
        <taxon>Cottoperca</taxon>
    </lineage>
</organism>
<keyword evidence="6 8" id="KW-0238">DNA-binding</keyword>
<dbReference type="Pfam" id="PF02319">
    <property type="entry name" value="WHD_E2F_TDP"/>
    <property type="match status" value="1"/>
</dbReference>
<gene>
    <name evidence="13" type="primary">LOC115005108</name>
</gene>
<evidence type="ECO:0000256" key="10">
    <source>
        <dbReference type="SAM" id="MobiDB-lite"/>
    </source>
</evidence>
<dbReference type="GO" id="GO:0000978">
    <property type="term" value="F:RNA polymerase II cis-regulatory region sequence-specific DNA binding"/>
    <property type="evidence" value="ECO:0007669"/>
    <property type="project" value="InterPro"/>
</dbReference>
<dbReference type="GO" id="GO:0046983">
    <property type="term" value="F:protein dimerization activity"/>
    <property type="evidence" value="ECO:0007669"/>
    <property type="project" value="InterPro"/>
</dbReference>
<dbReference type="SMART" id="SM00980">
    <property type="entry name" value="THAP"/>
    <property type="match status" value="2"/>
</dbReference>
<evidence type="ECO:0000313" key="12">
    <source>
        <dbReference type="Proteomes" id="UP000504630"/>
    </source>
</evidence>